<dbReference type="Proteomes" id="UP000223913">
    <property type="component" value="Unassembled WGS sequence"/>
</dbReference>
<proteinExistence type="predicted"/>
<comment type="caution">
    <text evidence="1">The sequence shown here is derived from an EMBL/GenBank/DDBJ whole genome shotgun (WGS) entry which is preliminary data.</text>
</comment>
<evidence type="ECO:0000313" key="2">
    <source>
        <dbReference type="Proteomes" id="UP000223913"/>
    </source>
</evidence>
<name>A0A2D0NH49_FLAN2</name>
<protein>
    <submittedName>
        <fullName evidence="1">Uncharacterized protein</fullName>
    </submittedName>
</protein>
<evidence type="ECO:0000313" key="1">
    <source>
        <dbReference type="EMBL" id="PHN07499.1"/>
    </source>
</evidence>
<gene>
    <name evidence="1" type="ORF">CRP01_05200</name>
</gene>
<dbReference type="EMBL" id="PDUD01000009">
    <property type="protein sequence ID" value="PHN07499.1"/>
    <property type="molecule type" value="Genomic_DNA"/>
</dbReference>
<keyword evidence="2" id="KW-1185">Reference proteome</keyword>
<dbReference type="AlphaFoldDB" id="A0A2D0NH49"/>
<sequence length="62" mass="7161">MDFPNQFYVSIDQKKEKLTGCTVSFNLQVDYDLLFSQAGLPPDNLLKRELIKSDYLTATKMK</sequence>
<organism evidence="1 2">
    <name type="scientific">Flavilitoribacter nigricans (strain ATCC 23147 / DSM 23189 / NBRC 102662 / NCIMB 1420 / SS-2)</name>
    <name type="common">Lewinella nigricans</name>
    <dbReference type="NCBI Taxonomy" id="1122177"/>
    <lineage>
        <taxon>Bacteria</taxon>
        <taxon>Pseudomonadati</taxon>
        <taxon>Bacteroidota</taxon>
        <taxon>Saprospiria</taxon>
        <taxon>Saprospirales</taxon>
        <taxon>Lewinellaceae</taxon>
        <taxon>Flavilitoribacter</taxon>
    </lineage>
</organism>
<reference evidence="1 2" key="1">
    <citation type="submission" date="2017-10" db="EMBL/GenBank/DDBJ databases">
        <title>The draft genome sequence of Lewinella nigricans NBRC 102662.</title>
        <authorList>
            <person name="Wang K."/>
        </authorList>
    </citation>
    <scope>NUCLEOTIDE SEQUENCE [LARGE SCALE GENOMIC DNA]</scope>
    <source>
        <strain evidence="1 2">NBRC 102662</strain>
    </source>
</reference>
<accession>A0A2D0NH49</accession>